<dbReference type="SUPFAM" id="SSF50800">
    <property type="entry name" value="PK beta-barrel domain-like"/>
    <property type="match status" value="1"/>
</dbReference>
<evidence type="ECO:0000313" key="2">
    <source>
        <dbReference type="EMBL" id="VAW03462.1"/>
    </source>
</evidence>
<reference evidence="2" key="1">
    <citation type="submission" date="2018-06" db="EMBL/GenBank/DDBJ databases">
        <authorList>
            <person name="Zhirakovskaya E."/>
        </authorList>
    </citation>
    <scope>NUCLEOTIDE SEQUENCE</scope>
</reference>
<dbReference type="InterPro" id="IPR011037">
    <property type="entry name" value="Pyrv_Knase-like_insert_dom_sf"/>
</dbReference>
<dbReference type="PANTHER" id="PTHR30212:SF2">
    <property type="entry name" value="PROTEIN YIIM"/>
    <property type="match status" value="1"/>
</dbReference>
<dbReference type="PROSITE" id="PS51340">
    <property type="entry name" value="MOSC"/>
    <property type="match status" value="1"/>
</dbReference>
<dbReference type="AlphaFoldDB" id="A0A3B0SMH6"/>
<dbReference type="InterPro" id="IPR052353">
    <property type="entry name" value="Benzoxazolinone_Detox_Enz"/>
</dbReference>
<gene>
    <name evidence="2" type="ORF">MNBD_ACTINO02-1202</name>
</gene>
<dbReference type="GO" id="GO:0003824">
    <property type="term" value="F:catalytic activity"/>
    <property type="evidence" value="ECO:0007669"/>
    <property type="project" value="InterPro"/>
</dbReference>
<dbReference type="GO" id="GO:0030151">
    <property type="term" value="F:molybdenum ion binding"/>
    <property type="evidence" value="ECO:0007669"/>
    <property type="project" value="InterPro"/>
</dbReference>
<sequence>MKLLSIHRASRTRTIDLGGRLVETGIDKPEVPESRVDALGLVGDVIADRKHHGGLDQAVYVYSRADADWWQNEFGYRVPNGGFGENLVFDSFGGGPVRVGDRFVIGDVTLAATAPRVPCAIAVHHVGDGDFMRRFRNARRTGMYARVLSYGIVSPGMEVAYEPAPPTSPTLQDVFEAHYDTNTDRETLLRILASPVAERARIEYQRRLDRIVS</sequence>
<dbReference type="Pfam" id="PF03473">
    <property type="entry name" value="MOSC"/>
    <property type="match status" value="1"/>
</dbReference>
<feature type="domain" description="MOSC" evidence="1">
    <location>
        <begin position="28"/>
        <end position="162"/>
    </location>
</feature>
<accession>A0A3B0SMH6</accession>
<dbReference type="InterPro" id="IPR005302">
    <property type="entry name" value="MoCF_Sase_C"/>
</dbReference>
<dbReference type="EMBL" id="UOEK01000260">
    <property type="protein sequence ID" value="VAW03462.1"/>
    <property type="molecule type" value="Genomic_DNA"/>
</dbReference>
<name>A0A3B0SMH6_9ZZZZ</name>
<evidence type="ECO:0000259" key="1">
    <source>
        <dbReference type="PROSITE" id="PS51340"/>
    </source>
</evidence>
<dbReference type="GO" id="GO:0030170">
    <property type="term" value="F:pyridoxal phosphate binding"/>
    <property type="evidence" value="ECO:0007669"/>
    <property type="project" value="InterPro"/>
</dbReference>
<dbReference type="Gene3D" id="2.40.33.20">
    <property type="entry name" value="PK beta-barrel domain-like"/>
    <property type="match status" value="1"/>
</dbReference>
<dbReference type="PANTHER" id="PTHR30212">
    <property type="entry name" value="PROTEIN YIIM"/>
    <property type="match status" value="1"/>
</dbReference>
<proteinExistence type="predicted"/>
<protein>
    <submittedName>
        <fullName evidence="2">Uncharacterized protein conserved in bacteria</fullName>
    </submittedName>
</protein>
<organism evidence="2">
    <name type="scientific">hydrothermal vent metagenome</name>
    <dbReference type="NCBI Taxonomy" id="652676"/>
    <lineage>
        <taxon>unclassified sequences</taxon>
        <taxon>metagenomes</taxon>
        <taxon>ecological metagenomes</taxon>
    </lineage>
</organism>